<evidence type="ECO:0000256" key="10">
    <source>
        <dbReference type="ARBA" id="ARBA00023251"/>
    </source>
</evidence>
<evidence type="ECO:0000256" key="2">
    <source>
        <dbReference type="ARBA" id="ARBA00010621"/>
    </source>
</evidence>
<proteinExistence type="inferred from homology"/>
<keyword evidence="14" id="KW-0961">Cell wall biogenesis/degradation</keyword>
<evidence type="ECO:0000256" key="8">
    <source>
        <dbReference type="ARBA" id="ARBA00022989"/>
    </source>
</evidence>
<dbReference type="InterPro" id="IPR003824">
    <property type="entry name" value="UppP"/>
</dbReference>
<keyword evidence="6 14" id="KW-0812">Transmembrane</keyword>
<accession>A0A2H0BG06</accession>
<evidence type="ECO:0000256" key="12">
    <source>
        <dbReference type="ARBA" id="ARBA00032932"/>
    </source>
</evidence>
<evidence type="ECO:0000256" key="4">
    <source>
        <dbReference type="ARBA" id="ARBA00021581"/>
    </source>
</evidence>
<feature type="transmembrane region" description="Helical" evidence="14">
    <location>
        <begin position="6"/>
        <end position="29"/>
    </location>
</feature>
<gene>
    <name evidence="14" type="primary">uppP</name>
    <name evidence="15" type="ORF">COX05_02470</name>
</gene>
<dbReference type="AlphaFoldDB" id="A0A2H0BG06"/>
<keyword evidence="7 14" id="KW-0378">Hydrolase</keyword>
<feature type="transmembrane region" description="Helical" evidence="14">
    <location>
        <begin position="104"/>
        <end position="121"/>
    </location>
</feature>
<evidence type="ECO:0000256" key="6">
    <source>
        <dbReference type="ARBA" id="ARBA00022692"/>
    </source>
</evidence>
<comment type="similarity">
    <text evidence="2 14">Belongs to the UppP family.</text>
</comment>
<keyword evidence="9 14" id="KW-0472">Membrane</keyword>
<keyword evidence="8 14" id="KW-1133">Transmembrane helix</keyword>
<comment type="miscellaneous">
    <text evidence="14">Bacitracin is thought to be involved in the inhibition of peptidoglycan synthesis by sequestering undecaprenyl diphosphate, thereby reducing the pool of lipid carrier available.</text>
</comment>
<dbReference type="EC" id="3.6.1.27" evidence="3 14"/>
<evidence type="ECO:0000256" key="1">
    <source>
        <dbReference type="ARBA" id="ARBA00004651"/>
    </source>
</evidence>
<dbReference type="PANTHER" id="PTHR30622:SF4">
    <property type="entry name" value="UNDECAPRENYL-DIPHOSPHATASE"/>
    <property type="match status" value="1"/>
</dbReference>
<evidence type="ECO:0000256" key="5">
    <source>
        <dbReference type="ARBA" id="ARBA00022475"/>
    </source>
</evidence>
<dbReference type="EMBL" id="PCSU01000039">
    <property type="protein sequence ID" value="PIP56554.1"/>
    <property type="molecule type" value="Genomic_DNA"/>
</dbReference>
<keyword evidence="10 14" id="KW-0046">Antibiotic resistance</keyword>
<evidence type="ECO:0000256" key="14">
    <source>
        <dbReference type="HAMAP-Rule" id="MF_01006"/>
    </source>
</evidence>
<evidence type="ECO:0000256" key="7">
    <source>
        <dbReference type="ARBA" id="ARBA00022801"/>
    </source>
</evidence>
<dbReference type="Proteomes" id="UP000228495">
    <property type="component" value="Unassembled WGS sequence"/>
</dbReference>
<dbReference type="GO" id="GO:0009252">
    <property type="term" value="P:peptidoglycan biosynthetic process"/>
    <property type="evidence" value="ECO:0007669"/>
    <property type="project" value="UniProtKB-KW"/>
</dbReference>
<sequence length="266" mass="29378">MDYVYAIILGIIQGITEFFPISSSGHLLLLPQIFNVQDQGLTVDAVLHLATALAIFYYFRAEWFSMLRSWKKSRLLRKIIIASIPAVGLGLLFDSLIEDVLRSPWVVVVMLIGVAVFMWWVEQNYTEVKVVGQSETADKNLSQIGELDAIIIGLFQSIALIPGTSRSGVTITASMFRGLPRHVAAKFSFLLGGPITFGAGIFKLVDLVQTPDVDWGFVGIAGIVTFVVAVWAINWLLKYLNTNSLKIFIVYRIVLALAVSVLLLVS</sequence>
<evidence type="ECO:0000256" key="13">
    <source>
        <dbReference type="ARBA" id="ARBA00047594"/>
    </source>
</evidence>
<dbReference type="GO" id="GO:0050380">
    <property type="term" value="F:undecaprenyl-diphosphatase activity"/>
    <property type="evidence" value="ECO:0007669"/>
    <property type="project" value="UniProtKB-UniRule"/>
</dbReference>
<evidence type="ECO:0000256" key="3">
    <source>
        <dbReference type="ARBA" id="ARBA00012374"/>
    </source>
</evidence>
<dbReference type="GO" id="GO:0071555">
    <property type="term" value="P:cell wall organization"/>
    <property type="evidence" value="ECO:0007669"/>
    <property type="project" value="UniProtKB-KW"/>
</dbReference>
<evidence type="ECO:0000256" key="11">
    <source>
        <dbReference type="ARBA" id="ARBA00032707"/>
    </source>
</evidence>
<comment type="subcellular location">
    <subcellularLocation>
        <location evidence="1 14">Cell membrane</location>
        <topology evidence="1 14">Multi-pass membrane protein</topology>
    </subcellularLocation>
</comment>
<evidence type="ECO:0000256" key="9">
    <source>
        <dbReference type="ARBA" id="ARBA00023136"/>
    </source>
</evidence>
<feature type="transmembrane region" description="Helical" evidence="14">
    <location>
        <begin position="183"/>
        <end position="205"/>
    </location>
</feature>
<feature type="transmembrane region" description="Helical" evidence="14">
    <location>
        <begin position="217"/>
        <end position="237"/>
    </location>
</feature>
<dbReference type="Pfam" id="PF02673">
    <property type="entry name" value="BacA"/>
    <property type="match status" value="1"/>
</dbReference>
<keyword evidence="14" id="KW-0133">Cell shape</keyword>
<evidence type="ECO:0000313" key="16">
    <source>
        <dbReference type="Proteomes" id="UP000228495"/>
    </source>
</evidence>
<dbReference type="HAMAP" id="MF_01006">
    <property type="entry name" value="Undec_diphosphatase"/>
    <property type="match status" value="1"/>
</dbReference>
<dbReference type="GO" id="GO:0008360">
    <property type="term" value="P:regulation of cell shape"/>
    <property type="evidence" value="ECO:0007669"/>
    <property type="project" value="UniProtKB-KW"/>
</dbReference>
<evidence type="ECO:0000313" key="15">
    <source>
        <dbReference type="EMBL" id="PIP56554.1"/>
    </source>
</evidence>
<comment type="function">
    <text evidence="14">Catalyzes the dephosphorylation of undecaprenyl diphosphate (UPP). Confers resistance to bacitracin.</text>
</comment>
<dbReference type="PANTHER" id="PTHR30622">
    <property type="entry name" value="UNDECAPRENYL-DIPHOSPHATASE"/>
    <property type="match status" value="1"/>
</dbReference>
<feature type="transmembrane region" description="Helical" evidence="14">
    <location>
        <begin position="79"/>
        <end position="97"/>
    </location>
</feature>
<feature type="transmembrane region" description="Helical" evidence="14">
    <location>
        <begin position="249"/>
        <end position="265"/>
    </location>
</feature>
<dbReference type="GO" id="GO:0046677">
    <property type="term" value="P:response to antibiotic"/>
    <property type="evidence" value="ECO:0007669"/>
    <property type="project" value="UniProtKB-UniRule"/>
</dbReference>
<dbReference type="GO" id="GO:0005886">
    <property type="term" value="C:plasma membrane"/>
    <property type="evidence" value="ECO:0007669"/>
    <property type="project" value="UniProtKB-SubCell"/>
</dbReference>
<name>A0A2H0BG06_UNCKA</name>
<keyword evidence="5 14" id="KW-1003">Cell membrane</keyword>
<comment type="caution">
    <text evidence="15">The sequence shown here is derived from an EMBL/GenBank/DDBJ whole genome shotgun (WGS) entry which is preliminary data.</text>
</comment>
<protein>
    <recommendedName>
        <fullName evidence="4 14">Undecaprenyl-diphosphatase</fullName>
        <ecNumber evidence="3 14">3.6.1.27</ecNumber>
    </recommendedName>
    <alternativeName>
        <fullName evidence="12 14">Bacitracin resistance protein</fullName>
    </alternativeName>
    <alternativeName>
        <fullName evidence="11 14">Undecaprenyl pyrophosphate phosphatase</fullName>
    </alternativeName>
</protein>
<comment type="catalytic activity">
    <reaction evidence="13 14">
        <text>di-trans,octa-cis-undecaprenyl diphosphate + H2O = di-trans,octa-cis-undecaprenyl phosphate + phosphate + H(+)</text>
        <dbReference type="Rhea" id="RHEA:28094"/>
        <dbReference type="ChEBI" id="CHEBI:15377"/>
        <dbReference type="ChEBI" id="CHEBI:15378"/>
        <dbReference type="ChEBI" id="CHEBI:43474"/>
        <dbReference type="ChEBI" id="CHEBI:58405"/>
        <dbReference type="ChEBI" id="CHEBI:60392"/>
        <dbReference type="EC" id="3.6.1.27"/>
    </reaction>
</comment>
<keyword evidence="14" id="KW-0573">Peptidoglycan synthesis</keyword>
<organism evidence="15 16">
    <name type="scientific">candidate division WWE3 bacterium CG22_combo_CG10-13_8_21_14_all_39_12</name>
    <dbReference type="NCBI Taxonomy" id="1975094"/>
    <lineage>
        <taxon>Bacteria</taxon>
        <taxon>Katanobacteria</taxon>
    </lineage>
</organism>
<feature type="transmembrane region" description="Helical" evidence="14">
    <location>
        <begin position="41"/>
        <end position="59"/>
    </location>
</feature>
<reference evidence="15 16" key="1">
    <citation type="submission" date="2017-09" db="EMBL/GenBank/DDBJ databases">
        <title>Depth-based differentiation of microbial function through sediment-hosted aquifers and enrichment of novel symbionts in the deep terrestrial subsurface.</title>
        <authorList>
            <person name="Probst A.J."/>
            <person name="Ladd B."/>
            <person name="Jarett J.K."/>
            <person name="Geller-Mcgrath D.E."/>
            <person name="Sieber C.M."/>
            <person name="Emerson J.B."/>
            <person name="Anantharaman K."/>
            <person name="Thomas B.C."/>
            <person name="Malmstrom R."/>
            <person name="Stieglmeier M."/>
            <person name="Klingl A."/>
            <person name="Woyke T."/>
            <person name="Ryan C.M."/>
            <person name="Banfield J.F."/>
        </authorList>
    </citation>
    <scope>NUCLEOTIDE SEQUENCE [LARGE SCALE GENOMIC DNA]</scope>
    <source>
        <strain evidence="15">CG22_combo_CG10-13_8_21_14_all_39_12</strain>
    </source>
</reference>